<feature type="transmembrane region" description="Helical" evidence="1">
    <location>
        <begin position="6"/>
        <end position="28"/>
    </location>
</feature>
<gene>
    <name evidence="2" type="ORF">ACFO5U_04910</name>
</gene>
<comment type="caution">
    <text evidence="2">The sequence shown here is derived from an EMBL/GenBank/DDBJ whole genome shotgun (WGS) entry which is preliminary data.</text>
</comment>
<protein>
    <recommendedName>
        <fullName evidence="4">L-lactate permease</fullName>
    </recommendedName>
</protein>
<proteinExistence type="predicted"/>
<dbReference type="RefSeq" id="WP_377277195.1">
    <property type="nucleotide sequence ID" value="NZ_JBHSGL010000005.1"/>
</dbReference>
<sequence length="91" mass="10353">MQWLNIFDITIVQLIIIPTVIITFAVFFAKITGRIFIGPLLTLIFSLEINYWYFSMSFPGADVSAMLVATWAILFPLLSLYFSWIAVAKPS</sequence>
<evidence type="ECO:0000313" key="2">
    <source>
        <dbReference type="EMBL" id="MFC4712180.1"/>
    </source>
</evidence>
<dbReference type="Proteomes" id="UP001595932">
    <property type="component" value="Unassembled WGS sequence"/>
</dbReference>
<keyword evidence="1" id="KW-1133">Transmembrane helix</keyword>
<keyword evidence="3" id="KW-1185">Reference proteome</keyword>
<evidence type="ECO:0000313" key="3">
    <source>
        <dbReference type="Proteomes" id="UP001595932"/>
    </source>
</evidence>
<feature type="transmembrane region" description="Helical" evidence="1">
    <location>
        <begin position="66"/>
        <end position="87"/>
    </location>
</feature>
<evidence type="ECO:0008006" key="4">
    <source>
        <dbReference type="Google" id="ProtNLM"/>
    </source>
</evidence>
<keyword evidence="1" id="KW-0812">Transmembrane</keyword>
<evidence type="ECO:0000256" key="1">
    <source>
        <dbReference type="SAM" id="Phobius"/>
    </source>
</evidence>
<accession>A0ABV9M9F1</accession>
<name>A0ABV9M9F1_9BACL</name>
<feature type="transmembrane region" description="Helical" evidence="1">
    <location>
        <begin position="35"/>
        <end position="54"/>
    </location>
</feature>
<dbReference type="EMBL" id="JBHSGL010000005">
    <property type="protein sequence ID" value="MFC4712180.1"/>
    <property type="molecule type" value="Genomic_DNA"/>
</dbReference>
<organism evidence="2 3">
    <name type="scientific">Planococcus dechangensis</name>
    <dbReference type="NCBI Taxonomy" id="1176255"/>
    <lineage>
        <taxon>Bacteria</taxon>
        <taxon>Bacillati</taxon>
        <taxon>Bacillota</taxon>
        <taxon>Bacilli</taxon>
        <taxon>Bacillales</taxon>
        <taxon>Caryophanaceae</taxon>
        <taxon>Planococcus</taxon>
    </lineage>
</organism>
<reference evidence="3" key="1">
    <citation type="journal article" date="2019" name="Int. J. Syst. Evol. Microbiol.">
        <title>The Global Catalogue of Microorganisms (GCM) 10K type strain sequencing project: providing services to taxonomists for standard genome sequencing and annotation.</title>
        <authorList>
            <consortium name="The Broad Institute Genomics Platform"/>
            <consortium name="The Broad Institute Genome Sequencing Center for Infectious Disease"/>
            <person name="Wu L."/>
            <person name="Ma J."/>
        </authorList>
    </citation>
    <scope>NUCLEOTIDE SEQUENCE [LARGE SCALE GENOMIC DNA]</scope>
    <source>
        <strain evidence="3">CGMCC 1.12151</strain>
    </source>
</reference>
<keyword evidence="1" id="KW-0472">Membrane</keyword>